<evidence type="ECO:0000313" key="2">
    <source>
        <dbReference type="EMBL" id="KKM01395.1"/>
    </source>
</evidence>
<evidence type="ECO:0008006" key="3">
    <source>
        <dbReference type="Google" id="ProtNLM"/>
    </source>
</evidence>
<dbReference type="PANTHER" id="PTHR23419">
    <property type="entry name" value="DIVALENT CATION TOLERANCE CUTA-RELATED"/>
    <property type="match status" value="1"/>
</dbReference>
<accession>A0A0F9GRH8</accession>
<reference evidence="2" key="1">
    <citation type="journal article" date="2015" name="Nature">
        <title>Complex archaea that bridge the gap between prokaryotes and eukaryotes.</title>
        <authorList>
            <person name="Spang A."/>
            <person name="Saw J.H."/>
            <person name="Jorgensen S.L."/>
            <person name="Zaremba-Niedzwiedzka K."/>
            <person name="Martijn J."/>
            <person name="Lind A.E."/>
            <person name="van Eijk R."/>
            <person name="Schleper C."/>
            <person name="Guy L."/>
            <person name="Ettema T.J."/>
        </authorList>
    </citation>
    <scope>NUCLEOTIDE SEQUENCE</scope>
</reference>
<dbReference type="InterPro" id="IPR011322">
    <property type="entry name" value="N-reg_PII-like_a/b"/>
</dbReference>
<dbReference type="InterPro" id="IPR004323">
    <property type="entry name" value="Ion_tolerance_CutA"/>
</dbReference>
<organism evidence="2">
    <name type="scientific">marine sediment metagenome</name>
    <dbReference type="NCBI Taxonomy" id="412755"/>
    <lineage>
        <taxon>unclassified sequences</taxon>
        <taxon>metagenomes</taxon>
        <taxon>ecological metagenomes</taxon>
    </lineage>
</organism>
<evidence type="ECO:0000256" key="1">
    <source>
        <dbReference type="ARBA" id="ARBA00010169"/>
    </source>
</evidence>
<gene>
    <name evidence="2" type="ORF">LCGC14_1794890</name>
</gene>
<comment type="similarity">
    <text evidence="1">Belongs to the CutA family.</text>
</comment>
<sequence length="107" mass="11643">MSAIVVIVTASGEEEAASIGRALVDERLAACANIVPKIRSIYRWEGKVQDDPEALMLIKTTDDKFEELTARVKELHSYSVPEIIALPIGAGASDYLSWIEESTKPGP</sequence>
<dbReference type="InterPro" id="IPR015867">
    <property type="entry name" value="N-reg_PII/ATP_PRibTrfase_C"/>
</dbReference>
<name>A0A0F9GRH8_9ZZZZ</name>
<dbReference type="Gene3D" id="3.30.70.120">
    <property type="match status" value="1"/>
</dbReference>
<dbReference type="AlphaFoldDB" id="A0A0F9GRH8"/>
<dbReference type="Pfam" id="PF03091">
    <property type="entry name" value="CutA1"/>
    <property type="match status" value="1"/>
</dbReference>
<protein>
    <recommendedName>
        <fullName evidence="3">Divalent-cation tolerance protein CutA</fullName>
    </recommendedName>
</protein>
<dbReference type="SUPFAM" id="SSF54913">
    <property type="entry name" value="GlnB-like"/>
    <property type="match status" value="1"/>
</dbReference>
<proteinExistence type="inferred from homology"/>
<dbReference type="PANTHER" id="PTHR23419:SF8">
    <property type="entry name" value="FI09726P"/>
    <property type="match status" value="1"/>
</dbReference>
<dbReference type="EMBL" id="LAZR01017207">
    <property type="protein sequence ID" value="KKM01395.1"/>
    <property type="molecule type" value="Genomic_DNA"/>
</dbReference>
<dbReference type="GO" id="GO:0010038">
    <property type="term" value="P:response to metal ion"/>
    <property type="evidence" value="ECO:0007669"/>
    <property type="project" value="InterPro"/>
</dbReference>
<comment type="caution">
    <text evidence="2">The sequence shown here is derived from an EMBL/GenBank/DDBJ whole genome shotgun (WGS) entry which is preliminary data.</text>
</comment>
<dbReference type="GO" id="GO:0005507">
    <property type="term" value="F:copper ion binding"/>
    <property type="evidence" value="ECO:0007669"/>
    <property type="project" value="TreeGrafter"/>
</dbReference>